<evidence type="ECO:0000313" key="7">
    <source>
        <dbReference type="Proteomes" id="UP001055185"/>
    </source>
</evidence>
<gene>
    <name evidence="6" type="ORF">JCM17207_07310</name>
</gene>
<dbReference type="AlphaFoldDB" id="A0AA37IXF5"/>
<dbReference type="Gene3D" id="3.40.50.300">
    <property type="entry name" value="P-loop containing nucleotide triphosphate hydrolases"/>
    <property type="match status" value="1"/>
</dbReference>
<evidence type="ECO:0000256" key="1">
    <source>
        <dbReference type="ARBA" id="ARBA00009776"/>
    </source>
</evidence>
<dbReference type="GO" id="GO:0006233">
    <property type="term" value="P:dTDP biosynthetic process"/>
    <property type="evidence" value="ECO:0007669"/>
    <property type="project" value="TreeGrafter"/>
</dbReference>
<dbReference type="PANTHER" id="PTHR10344:SF4">
    <property type="entry name" value="UMP-CMP KINASE 2, MITOCHONDRIAL"/>
    <property type="match status" value="1"/>
</dbReference>
<keyword evidence="4" id="KW-0067">ATP-binding</keyword>
<dbReference type="InterPro" id="IPR039430">
    <property type="entry name" value="Thymidylate_kin-like_dom"/>
</dbReference>
<dbReference type="EMBL" id="BQKV01000026">
    <property type="protein sequence ID" value="GJN64106.1"/>
    <property type="molecule type" value="Genomic_DNA"/>
</dbReference>
<keyword evidence="6" id="KW-0418">Kinase</keyword>
<evidence type="ECO:0000256" key="3">
    <source>
        <dbReference type="ARBA" id="ARBA00022741"/>
    </source>
</evidence>
<keyword evidence="6" id="KW-0808">Transferase</keyword>
<dbReference type="GO" id="GO:0004798">
    <property type="term" value="F:dTMP kinase activity"/>
    <property type="evidence" value="ECO:0007669"/>
    <property type="project" value="TreeGrafter"/>
</dbReference>
<organism evidence="6 7">
    <name type="scientific">Faecalibacterium gallinarum</name>
    <dbReference type="NCBI Taxonomy" id="2903556"/>
    <lineage>
        <taxon>Bacteria</taxon>
        <taxon>Bacillati</taxon>
        <taxon>Bacillota</taxon>
        <taxon>Clostridia</taxon>
        <taxon>Eubacteriales</taxon>
        <taxon>Oscillospiraceae</taxon>
        <taxon>Faecalibacterium</taxon>
    </lineage>
</organism>
<dbReference type="GO" id="GO:0006227">
    <property type="term" value="P:dUDP biosynthetic process"/>
    <property type="evidence" value="ECO:0007669"/>
    <property type="project" value="TreeGrafter"/>
</dbReference>
<dbReference type="Pfam" id="PF02223">
    <property type="entry name" value="Thymidylate_kin"/>
    <property type="match status" value="1"/>
</dbReference>
<dbReference type="FunFam" id="3.40.50.300:FF:002288">
    <property type="entry name" value="Probable thymidylate kinase"/>
    <property type="match status" value="1"/>
</dbReference>
<dbReference type="GO" id="GO:0005524">
    <property type="term" value="F:ATP binding"/>
    <property type="evidence" value="ECO:0007669"/>
    <property type="project" value="UniProtKB-KW"/>
</dbReference>
<evidence type="ECO:0000256" key="2">
    <source>
        <dbReference type="ARBA" id="ARBA00017144"/>
    </source>
</evidence>
<reference evidence="6" key="1">
    <citation type="journal article" date="2022" name="Int. J. Syst. Evol. Microbiol.">
        <title>Genome-based, phenotypic and chemotaxonomic classification of Faecalibacterium strains: proposal of three novel species Faecalibacterium duncaniae sp. nov., Faecalibacterium hattorii sp. nov. and Faecalibacterium gallinarum sp. nov. .</title>
        <authorList>
            <person name="Sakamoto M."/>
            <person name="Sakurai N."/>
            <person name="Tanno H."/>
            <person name="Iino T."/>
            <person name="Ohkuma M."/>
            <person name="Endo A."/>
        </authorList>
    </citation>
    <scope>NUCLEOTIDE SEQUENCE</scope>
    <source>
        <strain evidence="6">JCM 17207</strain>
    </source>
</reference>
<keyword evidence="7" id="KW-1185">Reference proteome</keyword>
<keyword evidence="3" id="KW-0547">Nucleotide-binding</keyword>
<dbReference type="Proteomes" id="UP001055185">
    <property type="component" value="Unassembled WGS sequence"/>
</dbReference>
<accession>A0AA37IXF5</accession>
<dbReference type="GO" id="GO:0006235">
    <property type="term" value="P:dTTP biosynthetic process"/>
    <property type="evidence" value="ECO:0007669"/>
    <property type="project" value="TreeGrafter"/>
</dbReference>
<protein>
    <recommendedName>
        <fullName evidence="2">Thymidylate kinase</fullName>
    </recommendedName>
</protein>
<feature type="domain" description="Thymidylate kinase-like" evidence="5">
    <location>
        <begin position="9"/>
        <end position="199"/>
    </location>
</feature>
<comment type="similarity">
    <text evidence="1">Belongs to the thymidylate kinase family.</text>
</comment>
<name>A0AA37IXF5_9FIRM</name>
<sequence>MSQGKLIVIEGLDGSGKATQAKLLAQALTEAGQKVREITFPNYESDSSALVRMYLAGQFGEKPDDVNAYAASSFFAVDRYASYKTNWGSFYEAGGIVIADRYTTSNAVHQCSKLPPEEWDTFLDWLFDYEFRLLGLPAPDRVFYLRVDPAVSQQLMTGRYHGDESKKDIHEKDLAYLAHSRCAAEYCAQRYRWEAINCTHGGQMRSIEDIQSEIVQRLGAL</sequence>
<dbReference type="CDD" id="cd01672">
    <property type="entry name" value="TMPK"/>
    <property type="match status" value="1"/>
</dbReference>
<evidence type="ECO:0000313" key="6">
    <source>
        <dbReference type="EMBL" id="GJN64106.1"/>
    </source>
</evidence>
<evidence type="ECO:0000259" key="5">
    <source>
        <dbReference type="Pfam" id="PF02223"/>
    </source>
</evidence>
<dbReference type="PANTHER" id="PTHR10344">
    <property type="entry name" value="THYMIDYLATE KINASE"/>
    <property type="match status" value="1"/>
</dbReference>
<dbReference type="InterPro" id="IPR027417">
    <property type="entry name" value="P-loop_NTPase"/>
</dbReference>
<dbReference type="SUPFAM" id="SSF52540">
    <property type="entry name" value="P-loop containing nucleoside triphosphate hydrolases"/>
    <property type="match status" value="1"/>
</dbReference>
<proteinExistence type="inferred from homology"/>
<dbReference type="RefSeq" id="WP_238316340.1">
    <property type="nucleotide sequence ID" value="NZ_BQKV01000026.1"/>
</dbReference>
<comment type="caution">
    <text evidence="6">The sequence shown here is derived from an EMBL/GenBank/DDBJ whole genome shotgun (WGS) entry which is preliminary data.</text>
</comment>
<dbReference type="GO" id="GO:0005829">
    <property type="term" value="C:cytosol"/>
    <property type="evidence" value="ECO:0007669"/>
    <property type="project" value="TreeGrafter"/>
</dbReference>
<evidence type="ECO:0000256" key="4">
    <source>
        <dbReference type="ARBA" id="ARBA00022840"/>
    </source>
</evidence>